<reference evidence="4" key="1">
    <citation type="submission" date="2019-08" db="EMBL/GenBank/DDBJ databases">
        <authorList>
            <person name="Kucharzyk K."/>
            <person name="Murdoch R.W."/>
            <person name="Higgins S."/>
            <person name="Loffler F."/>
        </authorList>
    </citation>
    <scope>NUCLEOTIDE SEQUENCE</scope>
</reference>
<dbReference type="SUPFAM" id="SSF52540">
    <property type="entry name" value="P-loop containing nucleoside triphosphate hydrolases"/>
    <property type="match status" value="1"/>
</dbReference>
<evidence type="ECO:0000256" key="2">
    <source>
        <dbReference type="ARBA" id="ARBA00022840"/>
    </source>
</evidence>
<dbReference type="GO" id="GO:0034605">
    <property type="term" value="P:cellular response to heat"/>
    <property type="evidence" value="ECO:0007669"/>
    <property type="project" value="TreeGrafter"/>
</dbReference>
<dbReference type="FunFam" id="1.10.8.60:FF:000017">
    <property type="entry name" value="ATP-dependent chaperone ClpB"/>
    <property type="match status" value="1"/>
</dbReference>
<dbReference type="Pfam" id="PF10431">
    <property type="entry name" value="ClpB_D2-small"/>
    <property type="match status" value="1"/>
</dbReference>
<dbReference type="AlphaFoldDB" id="A0A645GEL1"/>
<comment type="caution">
    <text evidence="4">The sequence shown here is derived from an EMBL/GenBank/DDBJ whole genome shotgun (WGS) entry which is preliminary data.</text>
</comment>
<dbReference type="PANTHER" id="PTHR11638:SF18">
    <property type="entry name" value="HEAT SHOCK PROTEIN 104"/>
    <property type="match status" value="1"/>
</dbReference>
<feature type="domain" description="Clp ATPase C-terminal" evidence="3">
    <location>
        <begin position="30"/>
        <end position="121"/>
    </location>
</feature>
<evidence type="ECO:0000313" key="4">
    <source>
        <dbReference type="EMBL" id="MPN25357.1"/>
    </source>
</evidence>
<dbReference type="SMART" id="SM01086">
    <property type="entry name" value="ClpB_D2-small"/>
    <property type="match status" value="1"/>
</dbReference>
<keyword evidence="2" id="KW-0067">ATP-binding</keyword>
<dbReference type="EMBL" id="VSSQ01074509">
    <property type="protein sequence ID" value="MPN25357.1"/>
    <property type="molecule type" value="Genomic_DNA"/>
</dbReference>
<gene>
    <name evidence="4" type="ORF">SDC9_172766</name>
</gene>
<dbReference type="PANTHER" id="PTHR11638">
    <property type="entry name" value="ATP-DEPENDENT CLP PROTEASE"/>
    <property type="match status" value="1"/>
</dbReference>
<dbReference type="InterPro" id="IPR027417">
    <property type="entry name" value="P-loop_NTPase"/>
</dbReference>
<name>A0A645GEL1_9ZZZZ</name>
<accession>A0A645GEL1</accession>
<protein>
    <recommendedName>
        <fullName evidence="3">Clp ATPase C-terminal domain-containing protein</fullName>
    </recommendedName>
</protein>
<dbReference type="InterPro" id="IPR019489">
    <property type="entry name" value="Clp_ATPase_C"/>
</dbReference>
<keyword evidence="1" id="KW-0547">Nucleotide-binding</keyword>
<dbReference type="Gene3D" id="1.10.8.60">
    <property type="match status" value="1"/>
</dbReference>
<sequence>MKASIEESVKQIFNPEFVNRVDEFIIFHNLDKEQIFQIIDLNLADVVKRLSISNISLELTTKAKEFLAEQGYDEKFGARPLRRQIQNHIENELAEEILKGNLPNFSKVIADYDEENKKIIFNIVKPEEIIQPTEENNIEIENIL</sequence>
<organism evidence="4">
    <name type="scientific">bioreactor metagenome</name>
    <dbReference type="NCBI Taxonomy" id="1076179"/>
    <lineage>
        <taxon>unclassified sequences</taxon>
        <taxon>metagenomes</taxon>
        <taxon>ecological metagenomes</taxon>
    </lineage>
</organism>
<dbReference type="GO" id="GO:0005524">
    <property type="term" value="F:ATP binding"/>
    <property type="evidence" value="ECO:0007669"/>
    <property type="project" value="UniProtKB-KW"/>
</dbReference>
<proteinExistence type="predicted"/>
<dbReference type="GO" id="GO:0016887">
    <property type="term" value="F:ATP hydrolysis activity"/>
    <property type="evidence" value="ECO:0007669"/>
    <property type="project" value="TreeGrafter"/>
</dbReference>
<evidence type="ECO:0000256" key="1">
    <source>
        <dbReference type="ARBA" id="ARBA00022741"/>
    </source>
</evidence>
<evidence type="ECO:0000259" key="3">
    <source>
        <dbReference type="SMART" id="SM01086"/>
    </source>
</evidence>
<dbReference type="GO" id="GO:0005737">
    <property type="term" value="C:cytoplasm"/>
    <property type="evidence" value="ECO:0007669"/>
    <property type="project" value="TreeGrafter"/>
</dbReference>
<dbReference type="InterPro" id="IPR050130">
    <property type="entry name" value="ClpA_ClpB"/>
</dbReference>